<dbReference type="InterPro" id="IPR046170">
    <property type="entry name" value="DUF6172"/>
</dbReference>
<reference evidence="3" key="1">
    <citation type="submission" date="2019-11" db="EMBL/GenBank/DDBJ databases">
        <title>Isolation and characterization of two novel species in the genus Thiomicrorhabdus.</title>
        <authorList>
            <person name="Mochizuki J."/>
            <person name="Kojima H."/>
            <person name="Fukui M."/>
        </authorList>
    </citation>
    <scope>NUCLEOTIDE SEQUENCE [LARGE SCALE GENOMIC DNA]</scope>
    <source>
        <strain evidence="3">AkT22</strain>
    </source>
</reference>
<evidence type="ECO:0000313" key="3">
    <source>
        <dbReference type="Proteomes" id="UP000501466"/>
    </source>
</evidence>
<feature type="compositionally biased region" description="Acidic residues" evidence="1">
    <location>
        <begin position="102"/>
        <end position="116"/>
    </location>
</feature>
<proteinExistence type="predicted"/>
<gene>
    <name evidence="2" type="ORF">THMIRHAT_11510</name>
</gene>
<organism evidence="2 3">
    <name type="scientific">Thiosulfativibrio zosterae</name>
    <dbReference type="NCBI Taxonomy" id="2675053"/>
    <lineage>
        <taxon>Bacteria</taxon>
        <taxon>Pseudomonadati</taxon>
        <taxon>Pseudomonadota</taxon>
        <taxon>Gammaproteobacteria</taxon>
        <taxon>Thiotrichales</taxon>
        <taxon>Piscirickettsiaceae</taxon>
        <taxon>Thiosulfativibrio</taxon>
    </lineage>
</organism>
<protein>
    <submittedName>
        <fullName evidence="2">Uncharacterized protein</fullName>
    </submittedName>
</protein>
<feature type="compositionally biased region" description="Basic and acidic residues" evidence="1">
    <location>
        <begin position="117"/>
        <end position="126"/>
    </location>
</feature>
<evidence type="ECO:0000256" key="1">
    <source>
        <dbReference type="SAM" id="MobiDB-lite"/>
    </source>
</evidence>
<dbReference type="KEGG" id="tzo:THMIRHAT_11510"/>
<feature type="region of interest" description="Disordered" evidence="1">
    <location>
        <begin position="89"/>
        <end position="126"/>
    </location>
</feature>
<evidence type="ECO:0000313" key="2">
    <source>
        <dbReference type="EMBL" id="BBP43405.1"/>
    </source>
</evidence>
<dbReference type="EMBL" id="AP021888">
    <property type="protein sequence ID" value="BBP43405.1"/>
    <property type="molecule type" value="Genomic_DNA"/>
</dbReference>
<dbReference type="Proteomes" id="UP000501466">
    <property type="component" value="Chromosome"/>
</dbReference>
<dbReference type="Pfam" id="PF19669">
    <property type="entry name" value="DUF6172"/>
    <property type="match status" value="1"/>
</dbReference>
<keyword evidence="3" id="KW-1185">Reference proteome</keyword>
<dbReference type="RefSeq" id="WP_173291207.1">
    <property type="nucleotide sequence ID" value="NZ_AP021888.1"/>
</dbReference>
<dbReference type="AlphaFoldDB" id="A0A6F8PMT5"/>
<accession>A0A6F8PMT5</accession>
<name>A0A6F8PMT5_9GAMM</name>
<sequence>MKKTFKLTHEKIHPDRLVESIKHEIRRYLKRERNKPLPTGVDFWDFDCAFGANAEDSESIHVAQIDASIMRAVDNHLKSFYLEILAKPGRRKAKPKSKQVELDDDFEPDYEDNLDIDFDHSDDDYR</sequence>